<dbReference type="Pfam" id="PF00672">
    <property type="entry name" value="HAMP"/>
    <property type="match status" value="1"/>
</dbReference>
<dbReference type="Gene3D" id="6.10.340.10">
    <property type="match status" value="1"/>
</dbReference>
<evidence type="ECO:0000256" key="13">
    <source>
        <dbReference type="SAM" id="Phobius"/>
    </source>
</evidence>
<keyword evidence="11" id="KW-0902">Two-component regulatory system</keyword>
<evidence type="ECO:0000256" key="5">
    <source>
        <dbReference type="ARBA" id="ARBA00022679"/>
    </source>
</evidence>
<evidence type="ECO:0000256" key="12">
    <source>
        <dbReference type="SAM" id="MobiDB-lite"/>
    </source>
</evidence>
<feature type="compositionally biased region" description="Low complexity" evidence="12">
    <location>
        <begin position="919"/>
        <end position="941"/>
    </location>
</feature>
<feature type="transmembrane region" description="Helical" evidence="13">
    <location>
        <begin position="323"/>
        <end position="345"/>
    </location>
</feature>
<keyword evidence="10 13" id="KW-1133">Transmembrane helix</keyword>
<dbReference type="RefSeq" id="WP_271323279.1">
    <property type="nucleotide sequence ID" value="NZ_JAAGKO020000016.1"/>
</dbReference>
<feature type="compositionally biased region" description="Polar residues" evidence="12">
    <location>
        <begin position="725"/>
        <end position="734"/>
    </location>
</feature>
<feature type="compositionally biased region" description="Basic and acidic residues" evidence="12">
    <location>
        <begin position="740"/>
        <end position="771"/>
    </location>
</feature>
<dbReference type="InterPro" id="IPR003594">
    <property type="entry name" value="HATPase_dom"/>
</dbReference>
<feature type="compositionally biased region" description="Pro residues" evidence="12">
    <location>
        <begin position="979"/>
        <end position="988"/>
    </location>
</feature>
<evidence type="ECO:0000313" key="16">
    <source>
        <dbReference type="EMBL" id="MDI5963699.1"/>
    </source>
</evidence>
<keyword evidence="9" id="KW-0067">ATP-binding</keyword>
<evidence type="ECO:0000256" key="3">
    <source>
        <dbReference type="ARBA" id="ARBA00012438"/>
    </source>
</evidence>
<dbReference type="Proteomes" id="UP001156398">
    <property type="component" value="Unassembled WGS sequence"/>
</dbReference>
<dbReference type="CDD" id="cd06225">
    <property type="entry name" value="HAMP"/>
    <property type="match status" value="1"/>
</dbReference>
<gene>
    <name evidence="16" type="ORF">POF43_013415</name>
</gene>
<sequence>MSAKRRLGNWRLRSRMLLLVLVPLVAIVPLVGVRVVSEVGTVQADSDTRDQTLIAQRISSLVSALDDERDLTEVALNGSGVGGDARLLKAERTTTADVTQFDDALRQYHGSVTALPPATQQLGARAEARLADIDPLRASNLRLGAGTPSFTAYTTVIDDLLDFSAQLAAVSPDHTLGTLVGTLASVEQIEQQTSSERGYLVDVLSAGSFTLEQKEDIEQAQAQFATAATSIANDAPASILNLYQSTVSGDQVGAADGTVEDVSAAAQEGTPLSSLGVSRSTAYQQLTDKLQAVRTVEQKVNADMGQRASLLVSQGETQLWENVGLFVAVIVLSYLAAVVLARSVVLPLRQLRRSALDIADHRLPEVVRRLHDAEPTEESVRVQPIDLHTQDEVGQVARAFDRVHHEAVRLATEQAMMRSNVNTIFTNLSRRSESLVLRQLQLIDELENGEQNPAQLSSLFQLDHLATRMRRNNENLLVLAGEEQGRRWNQPVSLLDVVRAATAEVEQYERVALYELPDVALSGHAATDVVHLVAELIENATSFSAPESEVLVSARTLAAGDVVLDIADSGIGIRSEELERINERLAEPPVVDVAISRRMGLFVVGRLAVKYRIQVWLTSPETGGLNALVRIPPDLLRSVNELDEDSGTAFEQAVRPASHAKEPSGAPEPGARPQRNESLGFRPEPAGSAGFRAEPFDPAGFRPEPADITGYLPEPGGAARFDPSFDTSFSQIAQGSAGDPRFDDLPVRGRTDDLPVRGRTDDLPVRGRTGPDADDFPWFVDEAGPQAQPDGDFSWFEQPDEVAPPAAPGRGGPQSGPSQDSGWHAFADPAHGASGSERSPIFDSMNTEWFGPEGRGLSPAAGPGTGVAPLPGHPQSADGRWPDRSAADSGASASWAPAQDSWRSTPVVRPAVGGLTPQGLPVRVPRGNPGPGQAASPGASRPAPPPVEPRSADLMRERLSRFHQGVRQGKDGSGLDGPRPLPGGPETP</sequence>
<evidence type="ECO:0000313" key="17">
    <source>
        <dbReference type="Proteomes" id="UP001156398"/>
    </source>
</evidence>
<dbReference type="SMART" id="SM00387">
    <property type="entry name" value="HATPase_c"/>
    <property type="match status" value="1"/>
</dbReference>
<evidence type="ECO:0000256" key="10">
    <source>
        <dbReference type="ARBA" id="ARBA00022989"/>
    </source>
</evidence>
<dbReference type="InterPro" id="IPR003660">
    <property type="entry name" value="HAMP_dom"/>
</dbReference>
<comment type="catalytic activity">
    <reaction evidence="1">
        <text>ATP + protein L-histidine = ADP + protein N-phospho-L-histidine.</text>
        <dbReference type="EC" id="2.7.13.3"/>
    </reaction>
</comment>
<evidence type="ECO:0000256" key="6">
    <source>
        <dbReference type="ARBA" id="ARBA00022692"/>
    </source>
</evidence>
<keyword evidence="8" id="KW-0418">Kinase</keyword>
<reference evidence="16 17" key="1">
    <citation type="submission" date="2023-05" db="EMBL/GenBank/DDBJ databases">
        <title>Streptantibioticus silvisoli sp. nov., acidotolerant actinomycetes 1 from pine litter.</title>
        <authorList>
            <person name="Swiecimska M."/>
            <person name="Golinska P."/>
            <person name="Sangal V."/>
            <person name="Wachnowicz B."/>
            <person name="Goodfellow M."/>
        </authorList>
    </citation>
    <scope>NUCLEOTIDE SEQUENCE [LARGE SCALE GENOMIC DNA]</scope>
    <source>
        <strain evidence="16 17">SL54</strain>
    </source>
</reference>
<evidence type="ECO:0000256" key="9">
    <source>
        <dbReference type="ARBA" id="ARBA00022840"/>
    </source>
</evidence>
<feature type="region of interest" description="Disordered" evidence="12">
    <location>
        <begin position="646"/>
        <end position="988"/>
    </location>
</feature>
<feature type="domain" description="HAMP" evidence="14">
    <location>
        <begin position="342"/>
        <end position="412"/>
    </location>
</feature>
<evidence type="ECO:0000256" key="8">
    <source>
        <dbReference type="ARBA" id="ARBA00022777"/>
    </source>
</evidence>
<accession>A0ABT6VZ44</accession>
<comment type="caution">
    <text evidence="16">The sequence shown here is derived from an EMBL/GenBank/DDBJ whole genome shotgun (WGS) entry which is preliminary data.</text>
</comment>
<evidence type="ECO:0000256" key="11">
    <source>
        <dbReference type="ARBA" id="ARBA00023012"/>
    </source>
</evidence>
<keyword evidence="13" id="KW-0472">Membrane</keyword>
<dbReference type="SUPFAM" id="SSF55874">
    <property type="entry name" value="ATPase domain of HSP90 chaperone/DNA topoisomerase II/histidine kinase"/>
    <property type="match status" value="1"/>
</dbReference>
<dbReference type="InterPro" id="IPR050980">
    <property type="entry name" value="2C_sensor_his_kinase"/>
</dbReference>
<keyword evidence="17" id="KW-1185">Reference proteome</keyword>
<dbReference type="InterPro" id="IPR036890">
    <property type="entry name" value="HATPase_C_sf"/>
</dbReference>
<feature type="compositionally biased region" description="Basic and acidic residues" evidence="12">
    <location>
        <begin position="950"/>
        <end position="960"/>
    </location>
</feature>
<keyword evidence="4" id="KW-0597">Phosphoprotein</keyword>
<proteinExistence type="predicted"/>
<dbReference type="Gene3D" id="3.30.565.10">
    <property type="entry name" value="Histidine kinase-like ATPase, C-terminal domain"/>
    <property type="match status" value="1"/>
</dbReference>
<name>A0ABT6VZ44_9ACTN</name>
<feature type="domain" description="Histidine kinase/HSP90-like ATPase" evidence="15">
    <location>
        <begin position="524"/>
        <end position="637"/>
    </location>
</feature>
<keyword evidence="6 13" id="KW-0812">Transmembrane</keyword>
<evidence type="ECO:0000256" key="7">
    <source>
        <dbReference type="ARBA" id="ARBA00022741"/>
    </source>
</evidence>
<dbReference type="SMART" id="SM00304">
    <property type="entry name" value="HAMP"/>
    <property type="match status" value="1"/>
</dbReference>
<evidence type="ECO:0000256" key="2">
    <source>
        <dbReference type="ARBA" id="ARBA00004370"/>
    </source>
</evidence>
<keyword evidence="7" id="KW-0547">Nucleotide-binding</keyword>
<evidence type="ECO:0000256" key="4">
    <source>
        <dbReference type="ARBA" id="ARBA00022553"/>
    </source>
</evidence>
<feature type="compositionally biased region" description="Low complexity" evidence="12">
    <location>
        <begin position="887"/>
        <end position="898"/>
    </location>
</feature>
<evidence type="ECO:0000256" key="1">
    <source>
        <dbReference type="ARBA" id="ARBA00000085"/>
    </source>
</evidence>
<dbReference type="EMBL" id="JAAGKO020000016">
    <property type="protein sequence ID" value="MDI5963699.1"/>
    <property type="molecule type" value="Genomic_DNA"/>
</dbReference>
<dbReference type="Pfam" id="PF02518">
    <property type="entry name" value="HATPase_c"/>
    <property type="match status" value="1"/>
</dbReference>
<dbReference type="Pfam" id="PF08376">
    <property type="entry name" value="NIT"/>
    <property type="match status" value="1"/>
</dbReference>
<dbReference type="InterPro" id="IPR013587">
    <property type="entry name" value="Nitrate/nitrite_sensing"/>
</dbReference>
<keyword evidence="5" id="KW-0808">Transferase</keyword>
<dbReference type="PANTHER" id="PTHR44936">
    <property type="entry name" value="SENSOR PROTEIN CREC"/>
    <property type="match status" value="1"/>
</dbReference>
<organism evidence="16 17">
    <name type="scientific">Streptantibioticus silvisoli</name>
    <dbReference type="NCBI Taxonomy" id="2705255"/>
    <lineage>
        <taxon>Bacteria</taxon>
        <taxon>Bacillati</taxon>
        <taxon>Actinomycetota</taxon>
        <taxon>Actinomycetes</taxon>
        <taxon>Kitasatosporales</taxon>
        <taxon>Streptomycetaceae</taxon>
        <taxon>Streptantibioticus</taxon>
    </lineage>
</organism>
<dbReference type="PANTHER" id="PTHR44936:SF9">
    <property type="entry name" value="SENSOR PROTEIN CREC"/>
    <property type="match status" value="1"/>
</dbReference>
<evidence type="ECO:0000259" key="15">
    <source>
        <dbReference type="SMART" id="SM00387"/>
    </source>
</evidence>
<protein>
    <recommendedName>
        <fullName evidence="3">histidine kinase</fullName>
        <ecNumber evidence="3">2.7.13.3</ecNumber>
    </recommendedName>
</protein>
<comment type="subcellular location">
    <subcellularLocation>
        <location evidence="2">Membrane</location>
    </subcellularLocation>
</comment>
<evidence type="ECO:0000259" key="14">
    <source>
        <dbReference type="SMART" id="SM00304"/>
    </source>
</evidence>
<dbReference type="EC" id="2.7.13.3" evidence="3"/>